<evidence type="ECO:0000256" key="3">
    <source>
        <dbReference type="ARBA" id="ARBA00021563"/>
    </source>
</evidence>
<keyword evidence="9" id="KW-0472">Membrane</keyword>
<evidence type="ECO:0000256" key="1">
    <source>
        <dbReference type="ARBA" id="ARBA00004533"/>
    </source>
</evidence>
<comment type="similarity">
    <text evidence="2">Belongs to the GSP N family.</text>
</comment>
<dbReference type="Proteomes" id="UP000295129">
    <property type="component" value="Unassembled WGS sequence"/>
</dbReference>
<evidence type="ECO:0000256" key="5">
    <source>
        <dbReference type="ARBA" id="ARBA00022475"/>
    </source>
</evidence>
<keyword evidence="7" id="KW-0812">Transmembrane</keyword>
<evidence type="ECO:0000313" key="12">
    <source>
        <dbReference type="Proteomes" id="UP000295129"/>
    </source>
</evidence>
<dbReference type="AlphaFoldDB" id="A0A4R6EDJ5"/>
<evidence type="ECO:0000256" key="10">
    <source>
        <dbReference type="ARBA" id="ARBA00030772"/>
    </source>
</evidence>
<protein>
    <recommendedName>
        <fullName evidence="3">Type II secretion system protein N</fullName>
    </recommendedName>
    <alternativeName>
        <fullName evidence="10">General secretion pathway protein N</fullName>
    </alternativeName>
</protein>
<evidence type="ECO:0000256" key="2">
    <source>
        <dbReference type="ARBA" id="ARBA00007208"/>
    </source>
</evidence>
<evidence type="ECO:0000256" key="7">
    <source>
        <dbReference type="ARBA" id="ARBA00022692"/>
    </source>
</evidence>
<gene>
    <name evidence="11" type="ORF">C7389_102206</name>
</gene>
<keyword evidence="8" id="KW-0653">Protein transport</keyword>
<keyword evidence="6" id="KW-0997">Cell inner membrane</keyword>
<dbReference type="InterPro" id="IPR022792">
    <property type="entry name" value="T2SS_protein-GspN"/>
</dbReference>
<dbReference type="GO" id="GO:0015628">
    <property type="term" value="P:protein secretion by the type II secretion system"/>
    <property type="evidence" value="ECO:0007669"/>
    <property type="project" value="InterPro"/>
</dbReference>
<dbReference type="Pfam" id="PF01203">
    <property type="entry name" value="T2SSN"/>
    <property type="match status" value="1"/>
</dbReference>
<evidence type="ECO:0000256" key="9">
    <source>
        <dbReference type="ARBA" id="ARBA00023136"/>
    </source>
</evidence>
<comment type="subcellular location">
    <subcellularLocation>
        <location evidence="1">Cell inner membrane</location>
    </subcellularLocation>
</comment>
<dbReference type="EMBL" id="SNVV01000002">
    <property type="protein sequence ID" value="TDN56270.1"/>
    <property type="molecule type" value="Genomic_DNA"/>
</dbReference>
<name>A0A4R6EDJ5_9RHOO</name>
<dbReference type="RefSeq" id="WP_133588573.1">
    <property type="nucleotide sequence ID" value="NZ_SNVV01000002.1"/>
</dbReference>
<organism evidence="11 12">
    <name type="scientific">Azoarcus indigens</name>
    <dbReference type="NCBI Taxonomy" id="29545"/>
    <lineage>
        <taxon>Bacteria</taxon>
        <taxon>Pseudomonadati</taxon>
        <taxon>Pseudomonadota</taxon>
        <taxon>Betaproteobacteria</taxon>
        <taxon>Rhodocyclales</taxon>
        <taxon>Zoogloeaceae</taxon>
        <taxon>Azoarcus</taxon>
    </lineage>
</organism>
<dbReference type="OrthoDB" id="9179645at2"/>
<reference evidence="11 12" key="1">
    <citation type="submission" date="2019-03" db="EMBL/GenBank/DDBJ databases">
        <title>Genomic Encyclopedia of Type Strains, Phase IV (KMG-IV): sequencing the most valuable type-strain genomes for metagenomic binning, comparative biology and taxonomic classification.</title>
        <authorList>
            <person name="Goeker M."/>
        </authorList>
    </citation>
    <scope>NUCLEOTIDE SEQUENCE [LARGE SCALE GENOMIC DNA]</scope>
    <source>
        <strain evidence="11 12">DSM 12121</strain>
    </source>
</reference>
<dbReference type="GO" id="GO:0005886">
    <property type="term" value="C:plasma membrane"/>
    <property type="evidence" value="ECO:0007669"/>
    <property type="project" value="UniProtKB-SubCell"/>
</dbReference>
<keyword evidence="4" id="KW-0813">Transport</keyword>
<evidence type="ECO:0000313" key="11">
    <source>
        <dbReference type="EMBL" id="TDN56270.1"/>
    </source>
</evidence>
<accession>A0A4R6EDJ5</accession>
<evidence type="ECO:0000256" key="6">
    <source>
        <dbReference type="ARBA" id="ARBA00022519"/>
    </source>
</evidence>
<evidence type="ECO:0000256" key="4">
    <source>
        <dbReference type="ARBA" id="ARBA00022448"/>
    </source>
</evidence>
<comment type="caution">
    <text evidence="11">The sequence shown here is derived from an EMBL/GenBank/DDBJ whole genome shotgun (WGS) entry which is preliminary data.</text>
</comment>
<keyword evidence="12" id="KW-1185">Reference proteome</keyword>
<sequence>MKPRAAWTLPLFLVLTLALLLAWTPAALLDRQLERVSDGRLRLGEAQGSLWQGSGQLAAADDSRLPLPWLALRWAFQPAGLLRGGLAWQLWADGAPAFRLQLSASGVALQDIAIDVPSAPLLRSLPQAALQLGWNGRLRLHGDKLDCGWDQRCRGQVTADWQSASVDVLPRQALGDYHALLQADGETLALTLSSPAANPLQLAGRVALTRGQKPVLDLRLGGDPPLLARLRPLLQLGGRLEAGTLAIRYP</sequence>
<evidence type="ECO:0000256" key="8">
    <source>
        <dbReference type="ARBA" id="ARBA00022927"/>
    </source>
</evidence>
<dbReference type="GO" id="GO:0015627">
    <property type="term" value="C:type II protein secretion system complex"/>
    <property type="evidence" value="ECO:0007669"/>
    <property type="project" value="InterPro"/>
</dbReference>
<proteinExistence type="inferred from homology"/>
<keyword evidence="5" id="KW-1003">Cell membrane</keyword>